<dbReference type="NCBIfam" id="TIGR02937">
    <property type="entry name" value="sigma70-ECF"/>
    <property type="match status" value="1"/>
</dbReference>
<dbReference type="Gene3D" id="1.10.10.10">
    <property type="entry name" value="Winged helix-like DNA-binding domain superfamily/Winged helix DNA-binding domain"/>
    <property type="match status" value="1"/>
</dbReference>
<dbReference type="InterPro" id="IPR007627">
    <property type="entry name" value="RNA_pol_sigma70_r2"/>
</dbReference>
<dbReference type="EMBL" id="BOPH01000007">
    <property type="protein sequence ID" value="GIJ65683.1"/>
    <property type="molecule type" value="Genomic_DNA"/>
</dbReference>
<keyword evidence="4" id="KW-0238">DNA-binding</keyword>
<dbReference type="Pfam" id="PF04542">
    <property type="entry name" value="Sigma70_r2"/>
    <property type="match status" value="1"/>
</dbReference>
<gene>
    <name evidence="8" type="ORF">Voc01_006000</name>
</gene>
<dbReference type="SUPFAM" id="SSF88659">
    <property type="entry name" value="Sigma3 and sigma4 domains of RNA polymerase sigma factors"/>
    <property type="match status" value="1"/>
</dbReference>
<dbReference type="InterPro" id="IPR014284">
    <property type="entry name" value="RNA_pol_sigma-70_dom"/>
</dbReference>
<dbReference type="PANTHER" id="PTHR43133">
    <property type="entry name" value="RNA POLYMERASE ECF-TYPE SIGMA FACTO"/>
    <property type="match status" value="1"/>
</dbReference>
<reference evidence="8" key="1">
    <citation type="submission" date="2021-01" db="EMBL/GenBank/DDBJ databases">
        <title>Whole genome shotgun sequence of Virgisporangium ochraceum NBRC 16418.</title>
        <authorList>
            <person name="Komaki H."/>
            <person name="Tamura T."/>
        </authorList>
    </citation>
    <scope>NUCLEOTIDE SEQUENCE</scope>
    <source>
        <strain evidence="8">NBRC 16418</strain>
    </source>
</reference>
<dbReference type="InterPro" id="IPR013249">
    <property type="entry name" value="RNA_pol_sigma70_r4_t2"/>
</dbReference>
<proteinExistence type="inferred from homology"/>
<dbReference type="PANTHER" id="PTHR43133:SF50">
    <property type="entry name" value="ECF RNA POLYMERASE SIGMA FACTOR SIGM"/>
    <property type="match status" value="1"/>
</dbReference>
<evidence type="ECO:0000259" key="7">
    <source>
        <dbReference type="Pfam" id="PF08281"/>
    </source>
</evidence>
<evidence type="ECO:0000256" key="2">
    <source>
        <dbReference type="ARBA" id="ARBA00023015"/>
    </source>
</evidence>
<evidence type="ECO:0000256" key="5">
    <source>
        <dbReference type="ARBA" id="ARBA00023163"/>
    </source>
</evidence>
<evidence type="ECO:0000256" key="1">
    <source>
        <dbReference type="ARBA" id="ARBA00010641"/>
    </source>
</evidence>
<dbReference type="Proteomes" id="UP000635606">
    <property type="component" value="Unassembled WGS sequence"/>
</dbReference>
<evidence type="ECO:0000256" key="3">
    <source>
        <dbReference type="ARBA" id="ARBA00023082"/>
    </source>
</evidence>
<dbReference type="AlphaFoldDB" id="A0A8J4E8W6"/>
<dbReference type="InterPro" id="IPR039425">
    <property type="entry name" value="RNA_pol_sigma-70-like"/>
</dbReference>
<comment type="similarity">
    <text evidence="1">Belongs to the sigma-70 factor family. ECF subfamily.</text>
</comment>
<sequence>MTSDFEEFYQGTRHRLAAFLYALTGDVGEAQDVAQEAYARAWQHWSRVASYEDPEAWVRMVGYRLAMNVWRKATNRFRAYRRHGTSRDVDPPGETTVLVRAALRDLPDNERLVVVLHYLLDLPVAEISRQTGAPVNTVKTRLARGRRRLASLMNLDLAEEESRA</sequence>
<evidence type="ECO:0000259" key="6">
    <source>
        <dbReference type="Pfam" id="PF04542"/>
    </source>
</evidence>
<keyword evidence="3" id="KW-0731">Sigma factor</keyword>
<protein>
    <submittedName>
        <fullName evidence="8">RNA polymerase sigma24 factor</fullName>
    </submittedName>
</protein>
<feature type="domain" description="RNA polymerase sigma-70 region 2" evidence="6">
    <location>
        <begin position="9"/>
        <end position="74"/>
    </location>
</feature>
<organism evidence="8 9">
    <name type="scientific">Virgisporangium ochraceum</name>
    <dbReference type="NCBI Taxonomy" id="65505"/>
    <lineage>
        <taxon>Bacteria</taxon>
        <taxon>Bacillati</taxon>
        <taxon>Actinomycetota</taxon>
        <taxon>Actinomycetes</taxon>
        <taxon>Micromonosporales</taxon>
        <taxon>Micromonosporaceae</taxon>
        <taxon>Virgisporangium</taxon>
    </lineage>
</organism>
<keyword evidence="2" id="KW-0805">Transcription regulation</keyword>
<dbReference type="Gene3D" id="1.10.1740.10">
    <property type="match status" value="1"/>
</dbReference>
<dbReference type="Pfam" id="PF08281">
    <property type="entry name" value="Sigma70_r4_2"/>
    <property type="match status" value="1"/>
</dbReference>
<evidence type="ECO:0000313" key="8">
    <source>
        <dbReference type="EMBL" id="GIJ65683.1"/>
    </source>
</evidence>
<accession>A0A8J4E8W6</accession>
<dbReference type="GO" id="GO:0003677">
    <property type="term" value="F:DNA binding"/>
    <property type="evidence" value="ECO:0007669"/>
    <property type="project" value="UniProtKB-KW"/>
</dbReference>
<evidence type="ECO:0000256" key="4">
    <source>
        <dbReference type="ARBA" id="ARBA00023125"/>
    </source>
</evidence>
<dbReference type="SUPFAM" id="SSF88946">
    <property type="entry name" value="Sigma2 domain of RNA polymerase sigma factors"/>
    <property type="match status" value="1"/>
</dbReference>
<feature type="domain" description="RNA polymerase sigma factor 70 region 4 type 2" evidence="7">
    <location>
        <begin position="98"/>
        <end position="149"/>
    </location>
</feature>
<dbReference type="RefSeq" id="WP_203925677.1">
    <property type="nucleotide sequence ID" value="NZ_BOPH01000007.1"/>
</dbReference>
<dbReference type="InterPro" id="IPR013325">
    <property type="entry name" value="RNA_pol_sigma_r2"/>
</dbReference>
<dbReference type="GO" id="GO:0006352">
    <property type="term" value="P:DNA-templated transcription initiation"/>
    <property type="evidence" value="ECO:0007669"/>
    <property type="project" value="InterPro"/>
</dbReference>
<dbReference type="InterPro" id="IPR036388">
    <property type="entry name" value="WH-like_DNA-bd_sf"/>
</dbReference>
<keyword evidence="5" id="KW-0804">Transcription</keyword>
<evidence type="ECO:0000313" key="9">
    <source>
        <dbReference type="Proteomes" id="UP000635606"/>
    </source>
</evidence>
<dbReference type="InterPro" id="IPR013324">
    <property type="entry name" value="RNA_pol_sigma_r3/r4-like"/>
</dbReference>
<dbReference type="GO" id="GO:0016987">
    <property type="term" value="F:sigma factor activity"/>
    <property type="evidence" value="ECO:0007669"/>
    <property type="project" value="UniProtKB-KW"/>
</dbReference>
<name>A0A8J4E8W6_9ACTN</name>
<comment type="caution">
    <text evidence="8">The sequence shown here is derived from an EMBL/GenBank/DDBJ whole genome shotgun (WGS) entry which is preliminary data.</text>
</comment>
<keyword evidence="9" id="KW-1185">Reference proteome</keyword>